<accession>A0A0S4PWB9</accession>
<dbReference type="PROSITE" id="PS51257">
    <property type="entry name" value="PROKAR_LIPOPROTEIN"/>
    <property type="match status" value="1"/>
</dbReference>
<dbReference type="GeneID" id="78152268"/>
<sequence length="51" mass="5850">MNINLKSILAASFIAFLFMACSNKEANPYDEIFSDKHKFVPINTKELKEVK</sequence>
<evidence type="ECO:0008006" key="4">
    <source>
        <dbReference type="Google" id="ProtNLM"/>
    </source>
</evidence>
<feature type="signal peptide" evidence="1">
    <location>
        <begin position="1"/>
        <end position="26"/>
    </location>
</feature>
<feature type="chain" id="PRO_5006625969" description="Lipoprotein" evidence="1">
    <location>
        <begin position="27"/>
        <end position="51"/>
    </location>
</feature>
<name>A0A0S4PWB9_9HELI</name>
<organism evidence="2 3">
    <name type="scientific">Helicobacter typhlonius</name>
    <dbReference type="NCBI Taxonomy" id="76936"/>
    <lineage>
        <taxon>Bacteria</taxon>
        <taxon>Pseudomonadati</taxon>
        <taxon>Campylobacterota</taxon>
        <taxon>Epsilonproteobacteria</taxon>
        <taxon>Campylobacterales</taxon>
        <taxon>Helicobacteraceae</taxon>
        <taxon>Helicobacter</taxon>
    </lineage>
</organism>
<reference evidence="3" key="1">
    <citation type="submission" date="2015-11" db="EMBL/GenBank/DDBJ databases">
        <authorList>
            <person name="Anvar S.Y."/>
        </authorList>
    </citation>
    <scope>NUCLEOTIDE SEQUENCE [LARGE SCALE GENOMIC DNA]</scope>
</reference>
<dbReference type="EMBL" id="LN907858">
    <property type="protein sequence ID" value="CUU40600.1"/>
    <property type="molecule type" value="Genomic_DNA"/>
</dbReference>
<dbReference type="AlphaFoldDB" id="A0A0S4PWB9"/>
<keyword evidence="1" id="KW-0732">Signal</keyword>
<dbReference type="RefSeq" id="WP_156407288.1">
    <property type="nucleotide sequence ID" value="NZ_CAJTQN010000003.1"/>
</dbReference>
<dbReference type="Proteomes" id="UP000064525">
    <property type="component" value="Chromosome I"/>
</dbReference>
<evidence type="ECO:0000313" key="3">
    <source>
        <dbReference type="Proteomes" id="UP000064525"/>
    </source>
</evidence>
<gene>
    <name evidence="2" type="ORF">BN2458_PEG1717</name>
</gene>
<dbReference type="OrthoDB" id="9916877at2"/>
<protein>
    <recommendedName>
        <fullName evidence="4">Lipoprotein</fullName>
    </recommendedName>
</protein>
<evidence type="ECO:0000313" key="2">
    <source>
        <dbReference type="EMBL" id="CUU40600.1"/>
    </source>
</evidence>
<dbReference type="KEGG" id="hty:BN2458_PEG1717"/>
<evidence type="ECO:0000256" key="1">
    <source>
        <dbReference type="SAM" id="SignalP"/>
    </source>
</evidence>
<proteinExistence type="predicted"/>
<dbReference type="PATRIC" id="fig|76936.10.peg.1677"/>